<feature type="compositionally biased region" description="Basic residues" evidence="4">
    <location>
        <begin position="1"/>
        <end position="14"/>
    </location>
</feature>
<sequence length="496" mass="53544">MRARTRAPVVRRRERGGGRVVGSGTPRAASFLLVVPGTARSNDPPRHSRINRAVLDEAAAGLAPTQPHSGAGVIFERARGRWAHRLSLGRRRRMRVLLATWNMPGHLYPMVPLGWALRASGHDVVVVSNPDLVPAIVGAGLPALGAGPEFDSYARLRDELERRSWKPAAPEPTSDPAAAAERARRRRLNGFRLAAAAAQAQAPEAVAFARRWQPDLIVFEPAGFVGPLIGTLLDVPTVRHLWSIDFTAPIAEFEEDLIGELAAPYGLTRIGVNGDSTLDPAPTRLQVADRQVRDPIRFVPYNGPAVLEPWLLEPPARPRVGITWGTSQSRLGFDHMVLAPRVVRALARHDVELAVAVTADQRKLFEHVPDNVVHLGPAPLHQLASTCSVLVDQGGAGGVLTALVNGLPQLVISQMPDEVFHGHRVRDSGAGLNLPGTDLADAEIAAAVDRLFESEFHTAAGELRDDMLARPTPLAVVEQLERLARAGAPQRAEAPR</sequence>
<evidence type="ECO:0000313" key="7">
    <source>
        <dbReference type="EMBL" id="BAO99192.1"/>
    </source>
</evidence>
<accession>A0A060PU53</accession>
<dbReference type="GO" id="GO:0016758">
    <property type="term" value="F:hexosyltransferase activity"/>
    <property type="evidence" value="ECO:0007669"/>
    <property type="project" value="UniProtKB-ARBA"/>
</dbReference>
<feature type="domain" description="Erythromycin biosynthesis protein CIII-like N-terminal" evidence="6">
    <location>
        <begin position="115"/>
        <end position="325"/>
    </location>
</feature>
<evidence type="ECO:0000256" key="2">
    <source>
        <dbReference type="ARBA" id="ARBA00022676"/>
    </source>
</evidence>
<dbReference type="InterPro" id="IPR002213">
    <property type="entry name" value="UDP_glucos_trans"/>
</dbReference>
<dbReference type="InterPro" id="IPR010610">
    <property type="entry name" value="EryCIII-like_C"/>
</dbReference>
<comment type="similarity">
    <text evidence="1">Belongs to the glycosyltransferase 28 family.</text>
</comment>
<keyword evidence="2" id="KW-0328">Glycosyltransferase</keyword>
<evidence type="ECO:0000259" key="5">
    <source>
        <dbReference type="Pfam" id="PF06722"/>
    </source>
</evidence>
<reference evidence="7" key="1">
    <citation type="journal article" date="2014" name="BMC Genomics">
        <title>Genome based analysis of type-I polyketide synthase and nonribosomal peptide synthetase gene clusters in seven strains of five representative Nocardia species.</title>
        <authorList>
            <person name="Komaki H."/>
            <person name="Ichikawa N."/>
            <person name="Hosoyama A."/>
            <person name="Takahashi-Nakaguchi A."/>
            <person name="Matsuzawa T."/>
            <person name="Suzuki K."/>
            <person name="Fujita N."/>
            <person name="Gonoi T."/>
        </authorList>
    </citation>
    <scope>NUCLEOTIDE SEQUENCE</scope>
    <source>
        <strain evidence="7">IFM 10847</strain>
    </source>
</reference>
<organism evidence="7">
    <name type="scientific">Nocardia brasiliensis</name>
    <dbReference type="NCBI Taxonomy" id="37326"/>
    <lineage>
        <taxon>Bacteria</taxon>
        <taxon>Bacillati</taxon>
        <taxon>Actinomycetota</taxon>
        <taxon>Actinomycetes</taxon>
        <taxon>Mycobacteriales</taxon>
        <taxon>Nocardiaceae</taxon>
        <taxon>Nocardia</taxon>
    </lineage>
</organism>
<dbReference type="GO" id="GO:0008194">
    <property type="term" value="F:UDP-glycosyltransferase activity"/>
    <property type="evidence" value="ECO:0007669"/>
    <property type="project" value="InterPro"/>
</dbReference>
<keyword evidence="3 7" id="KW-0808">Transferase</keyword>
<dbReference type="Pfam" id="PF21036">
    <property type="entry name" value="EryCIII-like_N"/>
    <property type="match status" value="1"/>
</dbReference>
<feature type="region of interest" description="Disordered" evidence="4">
    <location>
        <begin position="1"/>
        <end position="22"/>
    </location>
</feature>
<dbReference type="PANTHER" id="PTHR48050">
    <property type="entry name" value="STEROL 3-BETA-GLUCOSYLTRANSFERASE"/>
    <property type="match status" value="1"/>
</dbReference>
<dbReference type="InterPro" id="IPR050426">
    <property type="entry name" value="Glycosyltransferase_28"/>
</dbReference>
<evidence type="ECO:0000259" key="6">
    <source>
        <dbReference type="Pfam" id="PF21036"/>
    </source>
</evidence>
<dbReference type="AlphaFoldDB" id="A0A060PU53"/>
<feature type="domain" description="Erythromycin biosynthesis protein CIII-like C-terminal" evidence="5">
    <location>
        <begin position="342"/>
        <end position="483"/>
    </location>
</feature>
<dbReference type="SUPFAM" id="SSF53756">
    <property type="entry name" value="UDP-Glycosyltransferase/glycogen phosphorylase"/>
    <property type="match status" value="1"/>
</dbReference>
<proteinExistence type="inferred from homology"/>
<dbReference type="Pfam" id="PF06722">
    <property type="entry name" value="EryCIII-like_C"/>
    <property type="match status" value="1"/>
</dbReference>
<protein>
    <submittedName>
        <fullName evidence="7">Putative glycosyltransferase</fullName>
    </submittedName>
</protein>
<evidence type="ECO:0000256" key="3">
    <source>
        <dbReference type="ARBA" id="ARBA00022679"/>
    </source>
</evidence>
<dbReference type="InterPro" id="IPR048284">
    <property type="entry name" value="EryCIII-like_N"/>
</dbReference>
<dbReference type="GO" id="GO:0017000">
    <property type="term" value="P:antibiotic biosynthetic process"/>
    <property type="evidence" value="ECO:0007669"/>
    <property type="project" value="UniProtKB-ARBA"/>
</dbReference>
<evidence type="ECO:0000256" key="1">
    <source>
        <dbReference type="ARBA" id="ARBA00006962"/>
    </source>
</evidence>
<dbReference type="PANTHER" id="PTHR48050:SF13">
    <property type="entry name" value="STEROL 3-BETA-GLUCOSYLTRANSFERASE UGT80A2"/>
    <property type="match status" value="1"/>
</dbReference>
<evidence type="ECO:0000256" key="4">
    <source>
        <dbReference type="SAM" id="MobiDB-lite"/>
    </source>
</evidence>
<dbReference type="CDD" id="cd03784">
    <property type="entry name" value="GT1_Gtf-like"/>
    <property type="match status" value="1"/>
</dbReference>
<dbReference type="Gene3D" id="3.40.50.2000">
    <property type="entry name" value="Glycogen Phosphorylase B"/>
    <property type="match status" value="2"/>
</dbReference>
<dbReference type="EMBL" id="AB701605">
    <property type="protein sequence ID" value="BAO99192.1"/>
    <property type="molecule type" value="Genomic_DNA"/>
</dbReference>
<name>A0A060PU53_NOCBR</name>